<dbReference type="HOGENOM" id="CLU_3290361_0_0_0"/>
<sequence>MESELESHVRPAALAASIGWHSLGTILDNKNGMTPRSDWH</sequence>
<dbReference type="RefSeq" id="WP_013580658.1">
    <property type="nucleotide sequence ID" value="NC_015064.1"/>
</dbReference>
<reference evidence="2" key="1">
    <citation type="submission" date="2011-01" db="EMBL/GenBank/DDBJ databases">
        <title>Complete sequence of chromosome of Acidobacterium sp. MP5ACTX9.</title>
        <authorList>
            <consortium name="US DOE Joint Genome Institute"/>
            <person name="Lucas S."/>
            <person name="Copeland A."/>
            <person name="Lapidus A."/>
            <person name="Cheng J.-F."/>
            <person name="Goodwin L."/>
            <person name="Pitluck S."/>
            <person name="Teshima H."/>
            <person name="Detter J.C."/>
            <person name="Han C."/>
            <person name="Tapia R."/>
            <person name="Land M."/>
            <person name="Hauser L."/>
            <person name="Kyrpides N."/>
            <person name="Ivanova N."/>
            <person name="Ovchinnikova G."/>
            <person name="Pagani I."/>
            <person name="Rawat S.R."/>
            <person name="Mannisto M."/>
            <person name="Haggblom M.M."/>
            <person name="Woyke T."/>
        </authorList>
    </citation>
    <scope>NUCLEOTIDE SEQUENCE [LARGE SCALE GENOMIC DNA]</scope>
    <source>
        <strain evidence="2">MP5ACTX9</strain>
    </source>
</reference>
<protein>
    <submittedName>
        <fullName evidence="1">Uncharacterized protein</fullName>
    </submittedName>
</protein>
<dbReference type="KEGG" id="acm:AciX9_2305"/>
<evidence type="ECO:0000313" key="2">
    <source>
        <dbReference type="Proteomes" id="UP000000343"/>
    </source>
</evidence>
<organism evidence="2">
    <name type="scientific">Granulicella tundricola (strain ATCC BAA-1859 / DSM 23138 / MP5ACTX9)</name>
    <dbReference type="NCBI Taxonomy" id="1198114"/>
    <lineage>
        <taxon>Bacteria</taxon>
        <taxon>Pseudomonadati</taxon>
        <taxon>Acidobacteriota</taxon>
        <taxon>Terriglobia</taxon>
        <taxon>Terriglobales</taxon>
        <taxon>Acidobacteriaceae</taxon>
        <taxon>Granulicella</taxon>
    </lineage>
</organism>
<accession>E8X3R4</accession>
<name>E8X3R4_GRATM</name>
<dbReference type="Proteomes" id="UP000000343">
    <property type="component" value="Chromosome"/>
</dbReference>
<keyword evidence="2" id="KW-1185">Reference proteome</keyword>
<evidence type="ECO:0000313" key="1">
    <source>
        <dbReference type="EMBL" id="ADW69342.1"/>
    </source>
</evidence>
<dbReference type="PaxDb" id="1198114-AciX9_2305"/>
<gene>
    <name evidence="1" type="ordered locus">AciX9_2305</name>
</gene>
<dbReference type="EMBL" id="CP002480">
    <property type="protein sequence ID" value="ADW69342.1"/>
    <property type="molecule type" value="Genomic_DNA"/>
</dbReference>
<dbReference type="AlphaFoldDB" id="E8X3R4"/>
<proteinExistence type="predicted"/>